<sequence>MSLPSPERPRVPTITIGLRAHPTTAPLQPATDDRPAVSSPVGMLLATMYAAPDGAAVFEFKLEDSRIEAIRIPAATEPRPADALWQHTCFEVFMGVKGEPGYREFNFSPSGQWAIYDFRACRERSEDYAADAAPELRFAQDDNAAWLEARVPSAALPAVPPGTELEIGLAAVIERKDGELEYWAVQHVAEQPDFHARNSFVLMLKTWAEPDCKK</sequence>
<organism evidence="1 2">
    <name type="scientific">Thauera humireducens</name>
    <dbReference type="NCBI Taxonomy" id="1134435"/>
    <lineage>
        <taxon>Bacteria</taxon>
        <taxon>Pseudomonadati</taxon>
        <taxon>Pseudomonadota</taxon>
        <taxon>Betaproteobacteria</taxon>
        <taxon>Rhodocyclales</taxon>
        <taxon>Zoogloeaceae</taxon>
        <taxon>Thauera</taxon>
    </lineage>
</organism>
<dbReference type="CDD" id="cd09627">
    <property type="entry name" value="DOMON_murB_like"/>
    <property type="match status" value="1"/>
</dbReference>
<name>A0A127K8L3_9RHOO</name>
<evidence type="ECO:0000313" key="2">
    <source>
        <dbReference type="Proteomes" id="UP000036902"/>
    </source>
</evidence>
<gene>
    <name evidence="1" type="ORF">AC731_016005</name>
</gene>
<keyword evidence="2" id="KW-1185">Reference proteome</keyword>
<dbReference type="Gene3D" id="2.60.40.1190">
    <property type="match status" value="1"/>
</dbReference>
<evidence type="ECO:0000313" key="1">
    <source>
        <dbReference type="EMBL" id="AMO38305.1"/>
    </source>
</evidence>
<dbReference type="Proteomes" id="UP000036902">
    <property type="component" value="Chromosome"/>
</dbReference>
<evidence type="ECO:0008006" key="3">
    <source>
        <dbReference type="Google" id="ProtNLM"/>
    </source>
</evidence>
<dbReference type="EMBL" id="CP014646">
    <property type="protein sequence ID" value="AMO38305.1"/>
    <property type="molecule type" value="Genomic_DNA"/>
</dbReference>
<reference evidence="2" key="1">
    <citation type="submission" date="2016-03" db="EMBL/GenBank/DDBJ databases">
        <authorList>
            <person name="Ma C."/>
            <person name="Zhou S."/>
            <person name="Yang G."/>
        </authorList>
    </citation>
    <scope>NUCLEOTIDE SEQUENCE [LARGE SCALE GENOMIC DNA]</scope>
    <source>
        <strain evidence="2">SgZ-1</strain>
    </source>
</reference>
<dbReference type="STRING" id="1134435.AC731_016005"/>
<proteinExistence type="predicted"/>
<dbReference type="RefSeq" id="WP_048707544.1">
    <property type="nucleotide sequence ID" value="NZ_CP014646.1"/>
</dbReference>
<accession>A0A127K8L3</accession>
<protein>
    <recommendedName>
        <fullName evidence="3">DOMON-like domain-containing protein</fullName>
    </recommendedName>
</protein>
<dbReference type="AlphaFoldDB" id="A0A127K8L3"/>
<dbReference type="KEGG" id="thu:AC731_016005"/>